<gene>
    <name evidence="2" type="ORF">KIPB_013105</name>
</gene>
<accession>A0A9K3D7G7</accession>
<organism evidence="2 3">
    <name type="scientific">Kipferlia bialata</name>
    <dbReference type="NCBI Taxonomy" id="797122"/>
    <lineage>
        <taxon>Eukaryota</taxon>
        <taxon>Metamonada</taxon>
        <taxon>Carpediemonas-like organisms</taxon>
        <taxon>Kipferlia</taxon>
    </lineage>
</organism>
<feature type="region of interest" description="Disordered" evidence="1">
    <location>
        <begin position="113"/>
        <end position="133"/>
    </location>
</feature>
<keyword evidence="3" id="KW-1185">Reference proteome</keyword>
<evidence type="ECO:0000313" key="3">
    <source>
        <dbReference type="Proteomes" id="UP000265618"/>
    </source>
</evidence>
<comment type="caution">
    <text evidence="2">The sequence shown here is derived from an EMBL/GenBank/DDBJ whole genome shotgun (WGS) entry which is preliminary data.</text>
</comment>
<reference evidence="2 3" key="1">
    <citation type="journal article" date="2018" name="PLoS ONE">
        <title>The draft genome of Kipferlia bialata reveals reductive genome evolution in fornicate parasites.</title>
        <authorList>
            <person name="Tanifuji G."/>
            <person name="Takabayashi S."/>
            <person name="Kume K."/>
            <person name="Takagi M."/>
            <person name="Nakayama T."/>
            <person name="Kamikawa R."/>
            <person name="Inagaki Y."/>
            <person name="Hashimoto T."/>
        </authorList>
    </citation>
    <scope>NUCLEOTIDE SEQUENCE [LARGE SCALE GENOMIC DNA]</scope>
    <source>
        <strain evidence="2">NY0173</strain>
    </source>
</reference>
<evidence type="ECO:0000313" key="2">
    <source>
        <dbReference type="EMBL" id="GIQ90346.1"/>
    </source>
</evidence>
<evidence type="ECO:0000256" key="1">
    <source>
        <dbReference type="SAM" id="MobiDB-lite"/>
    </source>
</evidence>
<protein>
    <submittedName>
        <fullName evidence="2">Uncharacterized protein</fullName>
    </submittedName>
</protein>
<proteinExistence type="predicted"/>
<name>A0A9K3D7G7_9EUKA</name>
<dbReference type="EMBL" id="BDIP01006066">
    <property type="protein sequence ID" value="GIQ90346.1"/>
    <property type="molecule type" value="Genomic_DNA"/>
</dbReference>
<feature type="non-terminal residue" evidence="2">
    <location>
        <position position="330"/>
    </location>
</feature>
<sequence>MPPSPLPDGSASTASGTYSSTVSDTALDALIVREAYVGAMMHESEASKLPIAPGTLVIMPWSEEFTESHTRVVPLHLDETGPGVPFPNYITETPFETSDGCGVGEDDTLGECGGKGGREGGEEEVETRGVAGESEGERDVYRDFCPVYRLQVGPYYVSVQPPHASKYSCDTEGPCLYYLDTTVPTSEGQYWLKWELDTSSVSEEISWDPRHTSIALWDVDTIYMCVDDCTGDRFTCRMAIPPTIMLEMIGYLDQTASQLNTCPSHVAFRLCRVLSSLSLADVARVVVNGRLSGLERVAGLCGLGDQLDAADIEVVESIMGEEDESQEGIV</sequence>
<dbReference type="AlphaFoldDB" id="A0A9K3D7G7"/>
<dbReference type="Proteomes" id="UP000265618">
    <property type="component" value="Unassembled WGS sequence"/>
</dbReference>